<evidence type="ECO:0000259" key="6">
    <source>
        <dbReference type="Pfam" id="PF00324"/>
    </source>
</evidence>
<accession>A0A2A6FR71</accession>
<feature type="domain" description="Amino acid permease/ SLC12A" evidence="6">
    <location>
        <begin position="32"/>
        <end position="392"/>
    </location>
</feature>
<evidence type="ECO:0000256" key="5">
    <source>
        <dbReference type="SAM" id="Phobius"/>
    </source>
</evidence>
<feature type="transmembrane region" description="Helical" evidence="5">
    <location>
        <begin position="286"/>
        <end position="307"/>
    </location>
</feature>
<dbReference type="PANTHER" id="PTHR42770">
    <property type="entry name" value="AMINO ACID TRANSPORTER-RELATED"/>
    <property type="match status" value="1"/>
</dbReference>
<protein>
    <submittedName>
        <fullName evidence="7">Putrescine importer PuuP</fullName>
    </submittedName>
</protein>
<dbReference type="AlphaFoldDB" id="A0A2A6FR71"/>
<evidence type="ECO:0000313" key="7">
    <source>
        <dbReference type="EMBL" id="PDQ35177.1"/>
    </source>
</evidence>
<feature type="transmembrane region" description="Helical" evidence="5">
    <location>
        <begin position="98"/>
        <end position="119"/>
    </location>
</feature>
<evidence type="ECO:0000313" key="8">
    <source>
        <dbReference type="Proteomes" id="UP000219994"/>
    </source>
</evidence>
<comment type="subcellular location">
    <subcellularLocation>
        <location evidence="1">Membrane</location>
        <topology evidence="1">Multi-pass membrane protein</topology>
    </subcellularLocation>
</comment>
<feature type="transmembrane region" description="Helical" evidence="5">
    <location>
        <begin position="243"/>
        <end position="266"/>
    </location>
</feature>
<feature type="transmembrane region" description="Helical" evidence="5">
    <location>
        <begin position="21"/>
        <end position="40"/>
    </location>
</feature>
<sequence>MYAVHLLIIYRKASTVTHTTTLRRALGIPSLVFFGLVYMVPLTVFTTYGLVTVTTGGRVPVAYIVTLAAMLFTARSYARMAYAYPYAGSAYVYTQRSFGPHTGFLAGWALLLDYLFLPMLNYLVMSVYLSSWFPAVPKWVFIVAAIAVVSLLNVLGIMSVSWASFSIIAVQVIFIVVFVVMGLVSLSGHTVNPAAPFIGDGTTEGVGVIFTGAAILCLSFLGFDAVSTLAEEAKNPTRSVPRAIMLTTVIAGVLFIALSYLSQIFFPSNAFADVDSAPLDVMTAVGGKFFAVFFTAVFLSAAFGSALTSHASVSRILYAMGRDGVLPGRIFGQLSARFATPVAAILSVSILSLAAILISLDLLVEVVSFGALIAFSAVNLSVIKHYAIDRRERTGMAFAHNIVVPLIGFALTVWLWTSLSARSFYVGLGWLVLGVIILTLSTRGFRRPTPMLSLKD</sequence>
<dbReference type="InterPro" id="IPR050367">
    <property type="entry name" value="APC_superfamily"/>
</dbReference>
<dbReference type="Pfam" id="PF00324">
    <property type="entry name" value="AA_permease"/>
    <property type="match status" value="1"/>
</dbReference>
<dbReference type="GO" id="GO:0055085">
    <property type="term" value="P:transmembrane transport"/>
    <property type="evidence" value="ECO:0007669"/>
    <property type="project" value="InterPro"/>
</dbReference>
<feature type="transmembrane region" description="Helical" evidence="5">
    <location>
        <begin position="165"/>
        <end position="186"/>
    </location>
</feature>
<organism evidence="7 8">
    <name type="scientific">Candidatus Lumbricidiphila eiseniae</name>
    <dbReference type="NCBI Taxonomy" id="1969409"/>
    <lineage>
        <taxon>Bacteria</taxon>
        <taxon>Bacillati</taxon>
        <taxon>Actinomycetota</taxon>
        <taxon>Actinomycetes</taxon>
        <taxon>Micrococcales</taxon>
        <taxon>Microbacteriaceae</taxon>
        <taxon>Candidatus Lumbricidiphila</taxon>
    </lineage>
</organism>
<proteinExistence type="predicted"/>
<comment type="caution">
    <text evidence="7">The sequence shown here is derived from an EMBL/GenBank/DDBJ whole genome shotgun (WGS) entry which is preliminary data.</text>
</comment>
<keyword evidence="2 5" id="KW-0812">Transmembrane</keyword>
<feature type="transmembrane region" description="Helical" evidence="5">
    <location>
        <begin position="398"/>
        <end position="417"/>
    </location>
</feature>
<feature type="transmembrane region" description="Helical" evidence="5">
    <location>
        <begin position="338"/>
        <end position="360"/>
    </location>
</feature>
<dbReference type="Gene3D" id="1.20.1740.10">
    <property type="entry name" value="Amino acid/polyamine transporter I"/>
    <property type="match status" value="1"/>
</dbReference>
<evidence type="ECO:0000256" key="3">
    <source>
        <dbReference type="ARBA" id="ARBA00022989"/>
    </source>
</evidence>
<reference evidence="8" key="1">
    <citation type="submission" date="2017-03" db="EMBL/GenBank/DDBJ databases">
        <authorList>
            <person name="Lund M.B."/>
        </authorList>
    </citation>
    <scope>NUCLEOTIDE SEQUENCE [LARGE SCALE GENOMIC DNA]</scope>
</reference>
<feature type="transmembrane region" description="Helical" evidence="5">
    <location>
        <begin position="366"/>
        <end position="386"/>
    </location>
</feature>
<feature type="transmembrane region" description="Helical" evidence="5">
    <location>
        <begin position="423"/>
        <end position="445"/>
    </location>
</feature>
<evidence type="ECO:0000256" key="2">
    <source>
        <dbReference type="ARBA" id="ARBA00022692"/>
    </source>
</evidence>
<feature type="transmembrane region" description="Helical" evidence="5">
    <location>
        <begin position="206"/>
        <end position="223"/>
    </location>
</feature>
<feature type="transmembrane region" description="Helical" evidence="5">
    <location>
        <begin position="139"/>
        <end position="158"/>
    </location>
</feature>
<dbReference type="EMBL" id="NAEP01000039">
    <property type="protein sequence ID" value="PDQ35177.1"/>
    <property type="molecule type" value="Genomic_DNA"/>
</dbReference>
<evidence type="ECO:0000256" key="4">
    <source>
        <dbReference type="ARBA" id="ARBA00023136"/>
    </source>
</evidence>
<name>A0A2A6FR71_9MICO</name>
<gene>
    <name evidence="7" type="ORF">B5766_07615</name>
</gene>
<dbReference type="Proteomes" id="UP000219994">
    <property type="component" value="Unassembled WGS sequence"/>
</dbReference>
<dbReference type="GO" id="GO:0016020">
    <property type="term" value="C:membrane"/>
    <property type="evidence" value="ECO:0007669"/>
    <property type="project" value="UniProtKB-SubCell"/>
</dbReference>
<keyword evidence="3 5" id="KW-1133">Transmembrane helix</keyword>
<dbReference type="PIRSF" id="PIRSF006060">
    <property type="entry name" value="AA_transporter"/>
    <property type="match status" value="1"/>
</dbReference>
<dbReference type="InterPro" id="IPR004841">
    <property type="entry name" value="AA-permease/SLC12A_dom"/>
</dbReference>
<keyword evidence="4 5" id="KW-0472">Membrane</keyword>
<evidence type="ECO:0000256" key="1">
    <source>
        <dbReference type="ARBA" id="ARBA00004141"/>
    </source>
</evidence>
<feature type="transmembrane region" description="Helical" evidence="5">
    <location>
        <begin position="60"/>
        <end position="78"/>
    </location>
</feature>
<dbReference type="PANTHER" id="PTHR42770:SF8">
    <property type="entry name" value="PUTRESCINE IMPORTER PUUP"/>
    <property type="match status" value="1"/>
</dbReference>